<dbReference type="CDD" id="cd00712">
    <property type="entry name" value="AsnB"/>
    <property type="match status" value="1"/>
</dbReference>
<keyword evidence="8 12" id="KW-0061">Asparagine biosynthesis</keyword>
<keyword evidence="7 13" id="KW-0067">ATP-binding</keyword>
<dbReference type="AlphaFoldDB" id="A0A9D9E7K8"/>
<evidence type="ECO:0000256" key="8">
    <source>
        <dbReference type="ARBA" id="ARBA00022888"/>
    </source>
</evidence>
<dbReference type="PROSITE" id="PS51278">
    <property type="entry name" value="GATASE_TYPE_2"/>
    <property type="match status" value="1"/>
</dbReference>
<evidence type="ECO:0000256" key="14">
    <source>
        <dbReference type="PIRSR" id="PIRSR001589-3"/>
    </source>
</evidence>
<evidence type="ECO:0000313" key="16">
    <source>
        <dbReference type="EMBL" id="MBO8442671.1"/>
    </source>
</evidence>
<evidence type="ECO:0000256" key="10">
    <source>
        <dbReference type="ARBA" id="ARBA00030234"/>
    </source>
</evidence>
<dbReference type="InterPro" id="IPR050795">
    <property type="entry name" value="Asn_Synthetase"/>
</dbReference>
<dbReference type="InterPro" id="IPR001962">
    <property type="entry name" value="Asn_synthase"/>
</dbReference>
<name>A0A9D9E7K8_9SPIR</name>
<dbReference type="PIRSF" id="PIRSF001589">
    <property type="entry name" value="Asn_synthetase_glu-h"/>
    <property type="match status" value="1"/>
</dbReference>
<dbReference type="Gene3D" id="3.60.20.10">
    <property type="entry name" value="Glutamine Phosphoribosylpyrophosphate, subunit 1, domain 1"/>
    <property type="match status" value="1"/>
</dbReference>
<comment type="pathway">
    <text evidence="1">Amino-acid biosynthesis; L-asparagine biosynthesis; L-asparagine from L-aspartate (L-Gln route): step 1/1.</text>
</comment>
<dbReference type="NCBIfam" id="TIGR01536">
    <property type="entry name" value="asn_synth_AEB"/>
    <property type="match status" value="1"/>
</dbReference>
<evidence type="ECO:0000256" key="11">
    <source>
        <dbReference type="ARBA" id="ARBA00048741"/>
    </source>
</evidence>
<evidence type="ECO:0000256" key="9">
    <source>
        <dbReference type="ARBA" id="ARBA00022962"/>
    </source>
</evidence>
<dbReference type="InterPro" id="IPR029055">
    <property type="entry name" value="Ntn_hydrolases_N"/>
</dbReference>
<comment type="catalytic activity">
    <reaction evidence="11">
        <text>L-aspartate + L-glutamine + ATP + H2O = L-asparagine + L-glutamate + AMP + diphosphate + H(+)</text>
        <dbReference type="Rhea" id="RHEA:12228"/>
        <dbReference type="ChEBI" id="CHEBI:15377"/>
        <dbReference type="ChEBI" id="CHEBI:15378"/>
        <dbReference type="ChEBI" id="CHEBI:29985"/>
        <dbReference type="ChEBI" id="CHEBI:29991"/>
        <dbReference type="ChEBI" id="CHEBI:30616"/>
        <dbReference type="ChEBI" id="CHEBI:33019"/>
        <dbReference type="ChEBI" id="CHEBI:58048"/>
        <dbReference type="ChEBI" id="CHEBI:58359"/>
        <dbReference type="ChEBI" id="CHEBI:456215"/>
        <dbReference type="EC" id="6.3.5.4"/>
    </reaction>
</comment>
<accession>A0A9D9E7K8</accession>
<comment type="caution">
    <text evidence="16">The sequence shown here is derived from an EMBL/GenBank/DDBJ whole genome shotgun (WGS) entry which is preliminary data.</text>
</comment>
<feature type="binding site" evidence="13">
    <location>
        <position position="254"/>
    </location>
    <ligand>
        <name>ATP</name>
        <dbReference type="ChEBI" id="CHEBI:30616"/>
    </ligand>
</feature>
<dbReference type="InterPro" id="IPR014729">
    <property type="entry name" value="Rossmann-like_a/b/a_fold"/>
</dbReference>
<evidence type="ECO:0000259" key="15">
    <source>
        <dbReference type="PROSITE" id="PS51278"/>
    </source>
</evidence>
<dbReference type="GO" id="GO:0006529">
    <property type="term" value="P:asparagine biosynthetic process"/>
    <property type="evidence" value="ECO:0007669"/>
    <property type="project" value="UniProtKB-KW"/>
</dbReference>
<gene>
    <name evidence="16" type="primary">asnB</name>
    <name evidence="16" type="ORF">IAC42_02770</name>
</gene>
<evidence type="ECO:0000256" key="1">
    <source>
        <dbReference type="ARBA" id="ARBA00005187"/>
    </source>
</evidence>
<dbReference type="SUPFAM" id="SSF52402">
    <property type="entry name" value="Adenine nucleotide alpha hydrolases-like"/>
    <property type="match status" value="1"/>
</dbReference>
<evidence type="ECO:0000256" key="4">
    <source>
        <dbReference type="ARBA" id="ARBA00022598"/>
    </source>
</evidence>
<evidence type="ECO:0000256" key="12">
    <source>
        <dbReference type="PIRSR" id="PIRSR001589-1"/>
    </source>
</evidence>
<feature type="binding site" evidence="13">
    <location>
        <position position="96"/>
    </location>
    <ligand>
        <name>L-glutamine</name>
        <dbReference type="ChEBI" id="CHEBI:58359"/>
    </ligand>
</feature>
<dbReference type="CDD" id="cd01991">
    <property type="entry name" value="Asn_synthase_B_C"/>
    <property type="match status" value="1"/>
</dbReference>
<dbReference type="SUPFAM" id="SSF56235">
    <property type="entry name" value="N-terminal nucleophile aminohydrolases (Ntn hydrolases)"/>
    <property type="match status" value="1"/>
</dbReference>
<comment type="similarity">
    <text evidence="2">Belongs to the asparagine synthetase family.</text>
</comment>
<evidence type="ECO:0000256" key="6">
    <source>
        <dbReference type="ARBA" id="ARBA00022741"/>
    </source>
</evidence>
<dbReference type="Gene3D" id="3.40.50.620">
    <property type="entry name" value="HUPs"/>
    <property type="match status" value="1"/>
</dbReference>
<keyword evidence="9 12" id="KW-0315">Glutamine amidotransferase</keyword>
<protein>
    <recommendedName>
        <fullName evidence="3">asparagine synthase (glutamine-hydrolyzing)</fullName>
        <ecNumber evidence="3">6.3.5.4</ecNumber>
    </recommendedName>
    <alternativeName>
        <fullName evidence="10">Glutamine-dependent asparagine synthetase</fullName>
    </alternativeName>
</protein>
<evidence type="ECO:0000256" key="13">
    <source>
        <dbReference type="PIRSR" id="PIRSR001589-2"/>
    </source>
</evidence>
<reference evidence="16" key="1">
    <citation type="submission" date="2020-10" db="EMBL/GenBank/DDBJ databases">
        <authorList>
            <person name="Gilroy R."/>
        </authorList>
    </citation>
    <scope>NUCLEOTIDE SEQUENCE</scope>
    <source>
        <strain evidence="16">11167</strain>
    </source>
</reference>
<dbReference type="PANTHER" id="PTHR11772">
    <property type="entry name" value="ASPARAGINE SYNTHETASE"/>
    <property type="match status" value="1"/>
</dbReference>
<dbReference type="GO" id="GO:0004066">
    <property type="term" value="F:asparagine synthase (glutamine-hydrolyzing) activity"/>
    <property type="evidence" value="ECO:0007669"/>
    <property type="project" value="UniProtKB-EC"/>
</dbReference>
<feature type="domain" description="Glutamine amidotransferase type-2" evidence="15">
    <location>
        <begin position="2"/>
        <end position="182"/>
    </location>
</feature>
<feature type="binding site" evidence="13">
    <location>
        <position position="227"/>
    </location>
    <ligand>
        <name>ATP</name>
        <dbReference type="ChEBI" id="CHEBI:30616"/>
    </ligand>
</feature>
<feature type="site" description="Important for beta-aspartyl-AMP intermediate formation" evidence="14">
    <location>
        <position position="332"/>
    </location>
</feature>
<dbReference type="EC" id="6.3.5.4" evidence="3"/>
<keyword evidence="4 16" id="KW-0436">Ligase</keyword>
<reference evidence="16" key="2">
    <citation type="journal article" date="2021" name="PeerJ">
        <title>Extensive microbial diversity within the chicken gut microbiome revealed by metagenomics and culture.</title>
        <authorList>
            <person name="Gilroy R."/>
            <person name="Ravi A."/>
            <person name="Getino M."/>
            <person name="Pursley I."/>
            <person name="Horton D.L."/>
            <person name="Alikhan N.F."/>
            <person name="Baker D."/>
            <person name="Gharbi K."/>
            <person name="Hall N."/>
            <person name="Watson M."/>
            <person name="Adriaenssens E.M."/>
            <person name="Foster-Nyarko E."/>
            <person name="Jarju S."/>
            <person name="Secka A."/>
            <person name="Antonio M."/>
            <person name="Oren A."/>
            <person name="Chaudhuri R.R."/>
            <person name="La Ragione R."/>
            <person name="Hildebrand F."/>
            <person name="Pallen M.J."/>
        </authorList>
    </citation>
    <scope>NUCLEOTIDE SEQUENCE</scope>
    <source>
        <strain evidence="16">11167</strain>
    </source>
</reference>
<evidence type="ECO:0000313" key="17">
    <source>
        <dbReference type="Proteomes" id="UP000823633"/>
    </source>
</evidence>
<feature type="active site" description="For GATase activity" evidence="12">
    <location>
        <position position="2"/>
    </location>
</feature>
<dbReference type="Pfam" id="PF13537">
    <property type="entry name" value="GATase_7"/>
    <property type="match status" value="1"/>
</dbReference>
<dbReference type="NCBIfam" id="NF006949">
    <property type="entry name" value="PRK09431.1"/>
    <property type="match status" value="1"/>
</dbReference>
<dbReference type="Proteomes" id="UP000823633">
    <property type="component" value="Unassembled WGS sequence"/>
</dbReference>
<dbReference type="InterPro" id="IPR006426">
    <property type="entry name" value="Asn_synth_AEB"/>
</dbReference>
<sequence length="528" mass="59675">MCTVFAYSGRRLDEMGVLARLELTKRRGPDGQRVLALPEGGFLAFQRLSIMGLDESGMQPFTSQGVSSVTNGELYGFRPLRSLLMAKGYSFKSGSDCELVNPMYREYGTAMFALLDAEFATVIHDPDKGLVAARDPIGIRPLFYGYDEDGEIAFASEARLLKGLCTRVIPFPPGHWYAQGEFHCYNRIWHADKVCADSQEQALHKIRQLLIRAVEKRLDSDAPLGFLLSGGLDSSLVCSIATRLMGRPVRTFAIGMDKDPIDAKYAQIVSDHIGSEHTLVSMSMDEVLSALDGVIEDLATWDITTIRASLGMHLLCKWIHEHTDVRVLLTGEVSDELFGYKYTDYAPSPRAFQEESEKRVRELYAYDVLRADRCIADNSIEARVPFSDLDFASYIISLQPEMKMNRTGMGKYLLRKAFEDDDWLPDSILYRQKAAFSDAVGHSMVDHLKAYAEDHFRGQDWKSMCMEYPRHGRPFTPESLLYRQIFERHYPGMASMIPDFWMPNRDWEGCQVSDPSARVLANYGDSGK</sequence>
<dbReference type="GO" id="GO:0005524">
    <property type="term" value="F:ATP binding"/>
    <property type="evidence" value="ECO:0007669"/>
    <property type="project" value="UniProtKB-KW"/>
</dbReference>
<evidence type="ECO:0000256" key="7">
    <source>
        <dbReference type="ARBA" id="ARBA00022840"/>
    </source>
</evidence>
<proteinExistence type="inferred from homology"/>
<keyword evidence="5 12" id="KW-0028">Amino-acid biosynthesis</keyword>
<dbReference type="EMBL" id="JADIMU010000017">
    <property type="protein sequence ID" value="MBO8442671.1"/>
    <property type="molecule type" value="Genomic_DNA"/>
</dbReference>
<dbReference type="InterPro" id="IPR017932">
    <property type="entry name" value="GATase_2_dom"/>
</dbReference>
<organism evidence="16 17">
    <name type="scientific">Candidatus Aphodenecus pullistercoris</name>
    <dbReference type="NCBI Taxonomy" id="2840669"/>
    <lineage>
        <taxon>Bacteria</taxon>
        <taxon>Pseudomonadati</taxon>
        <taxon>Spirochaetota</taxon>
        <taxon>Spirochaetia</taxon>
        <taxon>Spirochaetales</taxon>
        <taxon>Candidatus Aphodenecus</taxon>
    </lineage>
</organism>
<evidence type="ECO:0000256" key="2">
    <source>
        <dbReference type="ARBA" id="ARBA00005752"/>
    </source>
</evidence>
<dbReference type="GO" id="GO:0005829">
    <property type="term" value="C:cytosol"/>
    <property type="evidence" value="ECO:0007669"/>
    <property type="project" value="TreeGrafter"/>
</dbReference>
<keyword evidence="6 13" id="KW-0547">Nucleotide-binding</keyword>
<dbReference type="Pfam" id="PF00733">
    <property type="entry name" value="Asn_synthase"/>
    <property type="match status" value="2"/>
</dbReference>
<dbReference type="PANTHER" id="PTHR11772:SF23">
    <property type="entry name" value="ASPARAGINE SYNTHETASE [GLUTAMINE-HYDROLYZING]"/>
    <property type="match status" value="1"/>
</dbReference>
<evidence type="ECO:0000256" key="3">
    <source>
        <dbReference type="ARBA" id="ARBA00012737"/>
    </source>
</evidence>
<evidence type="ECO:0000256" key="5">
    <source>
        <dbReference type="ARBA" id="ARBA00022605"/>
    </source>
</evidence>
<dbReference type="InterPro" id="IPR033738">
    <property type="entry name" value="AsnB_N"/>
</dbReference>